<dbReference type="EMBL" id="OU963894">
    <property type="protein sequence ID" value="CAH0664358.1"/>
    <property type="molecule type" value="Genomic_DNA"/>
</dbReference>
<gene>
    <name evidence="2" type="ORF">CHILSU_LOCUS609</name>
</gene>
<evidence type="ECO:0000313" key="2">
    <source>
        <dbReference type="EMBL" id="CAH0664358.1"/>
    </source>
</evidence>
<evidence type="ECO:0000256" key="1">
    <source>
        <dbReference type="SAM" id="MobiDB-lite"/>
    </source>
</evidence>
<dbReference type="Proteomes" id="UP001153292">
    <property type="component" value="Chromosome 1"/>
</dbReference>
<feature type="compositionally biased region" description="Polar residues" evidence="1">
    <location>
        <begin position="32"/>
        <end position="41"/>
    </location>
</feature>
<protein>
    <submittedName>
        <fullName evidence="2">Uncharacterized protein</fullName>
    </submittedName>
</protein>
<keyword evidence="3" id="KW-1185">Reference proteome</keyword>
<reference evidence="2" key="1">
    <citation type="submission" date="2021-12" db="EMBL/GenBank/DDBJ databases">
        <authorList>
            <person name="King R."/>
        </authorList>
    </citation>
    <scope>NUCLEOTIDE SEQUENCE</scope>
</reference>
<evidence type="ECO:0000313" key="3">
    <source>
        <dbReference type="Proteomes" id="UP001153292"/>
    </source>
</evidence>
<feature type="region of interest" description="Disordered" evidence="1">
    <location>
        <begin position="22"/>
        <end position="41"/>
    </location>
</feature>
<proteinExistence type="predicted"/>
<organism evidence="2 3">
    <name type="scientific">Chilo suppressalis</name>
    <name type="common">Asiatic rice borer moth</name>
    <dbReference type="NCBI Taxonomy" id="168631"/>
    <lineage>
        <taxon>Eukaryota</taxon>
        <taxon>Metazoa</taxon>
        <taxon>Ecdysozoa</taxon>
        <taxon>Arthropoda</taxon>
        <taxon>Hexapoda</taxon>
        <taxon>Insecta</taxon>
        <taxon>Pterygota</taxon>
        <taxon>Neoptera</taxon>
        <taxon>Endopterygota</taxon>
        <taxon>Lepidoptera</taxon>
        <taxon>Glossata</taxon>
        <taxon>Ditrysia</taxon>
        <taxon>Pyraloidea</taxon>
        <taxon>Crambidae</taxon>
        <taxon>Crambinae</taxon>
        <taxon>Chilo</taxon>
    </lineage>
</organism>
<name>A0ABN8E9Y1_CHISP</name>
<accession>A0ABN8E9Y1</accession>
<sequence length="127" mass="14571">MSRRAAIALPIRPPLPACPLTNPGRIPRETAASRNRNSSDATSFEFGKHLKDLQWDKCLYETLLGARVRLALGRFFWGCYRAVYATAMVVKRYGRVASRRARSVSIVVCTEPYRVVWILQVEWVRLF</sequence>